<sequence>MKNFILRLFIFLIIALVSVEIYIRMNHLTIDIPQRTINDQGIQAYKSNQTGYWSKGAHTWQINAEGWPGKLPQSMNHLITLIGDSHIENFMNPNECNLGTILNNEEMRYNFLEVGRSGATFIEYLEISKYLYSKYNPELQFVFVKESDFSESLLQRGRRQDVTQVNLKERKIIDGELKNPALKKFLYSIKTLYFFRSALDIDILKLPFRKGNQTKSIKEDKVREDAQKLLEYVASSYDTKNILFFLHPETREEIVDVFDQFNLQHYKFNAKNNLKWRNSKNDVAHWNCFGFQEAAKQIINLIN</sequence>
<evidence type="ECO:0000313" key="2">
    <source>
        <dbReference type="Proteomes" id="UP001182991"/>
    </source>
</evidence>
<organism evidence="1 2">
    <name type="scientific">Mesonia ostreae</name>
    <dbReference type="NCBI Taxonomy" id="861110"/>
    <lineage>
        <taxon>Bacteria</taxon>
        <taxon>Pseudomonadati</taxon>
        <taxon>Bacteroidota</taxon>
        <taxon>Flavobacteriia</taxon>
        <taxon>Flavobacteriales</taxon>
        <taxon>Flavobacteriaceae</taxon>
        <taxon>Mesonia</taxon>
    </lineage>
</organism>
<keyword evidence="2" id="KW-1185">Reference proteome</keyword>
<proteinExistence type="predicted"/>
<dbReference type="Proteomes" id="UP001182991">
    <property type="component" value="Unassembled WGS sequence"/>
</dbReference>
<accession>A0ABU2KH92</accession>
<dbReference type="RefSeq" id="WP_311401011.1">
    <property type="nucleotide sequence ID" value="NZ_JAVRBG010000004.1"/>
</dbReference>
<evidence type="ECO:0000313" key="1">
    <source>
        <dbReference type="EMBL" id="MDT0294059.1"/>
    </source>
</evidence>
<gene>
    <name evidence="1" type="ORF">RLT85_05380</name>
</gene>
<protein>
    <recommendedName>
        <fullName evidence="3">SGNH/GDSL hydrolase family protein</fullName>
    </recommendedName>
</protein>
<comment type="caution">
    <text evidence="1">The sequence shown here is derived from an EMBL/GenBank/DDBJ whole genome shotgun (WGS) entry which is preliminary data.</text>
</comment>
<evidence type="ECO:0008006" key="3">
    <source>
        <dbReference type="Google" id="ProtNLM"/>
    </source>
</evidence>
<name>A0ABU2KH92_9FLAO</name>
<reference evidence="2" key="1">
    <citation type="submission" date="2023-07" db="EMBL/GenBank/DDBJ databases">
        <title>Isolating and identifying novel microbial strains from the Mariana Trench.</title>
        <authorList>
            <person name="Fu H."/>
        </authorList>
    </citation>
    <scope>NUCLEOTIDE SEQUENCE [LARGE SCALE GENOMIC DNA]</scope>
    <source>
        <strain evidence="2">T-y2</strain>
    </source>
</reference>
<dbReference type="EMBL" id="JAVRBG010000004">
    <property type="protein sequence ID" value="MDT0294059.1"/>
    <property type="molecule type" value="Genomic_DNA"/>
</dbReference>